<name>A0ABS5J1D9_9BACT</name>
<reference evidence="3 4" key="1">
    <citation type="submission" date="2021-04" db="EMBL/GenBank/DDBJ databases">
        <title>Chitinophaga sp. nov., isolated from the rhizosphere soil.</title>
        <authorList>
            <person name="He S."/>
        </authorList>
    </citation>
    <scope>NUCLEOTIDE SEQUENCE [LARGE SCALE GENOMIC DNA]</scope>
    <source>
        <strain evidence="3 4">2R12</strain>
    </source>
</reference>
<dbReference type="InterPro" id="IPR000182">
    <property type="entry name" value="GNAT_dom"/>
</dbReference>
<gene>
    <name evidence="3" type="ORF">KE626_16965</name>
</gene>
<dbReference type="EMBL" id="JAGTXB010000007">
    <property type="protein sequence ID" value="MBS0029015.1"/>
    <property type="molecule type" value="Genomic_DNA"/>
</dbReference>
<sequence length="158" mass="17889">MTSIQEDTLIRKLAPGEKIPYDLLLLADPSIVLITSYLSLSEVYVMEQNRQAIACYVLLAHNTDITEIKNISVNPAWQGKGLGKILLQDAAQRARANGYKRICIGTGNSSIAQLYLYQRQGFEIVGIKKDYFMLHYQEPIYENGIQCKHLVVLEKWLG</sequence>
<feature type="domain" description="N-acetyltransferase" evidence="2">
    <location>
        <begin position="8"/>
        <end position="141"/>
    </location>
</feature>
<organism evidence="3 4">
    <name type="scientific">Chitinophaga hostae</name>
    <dbReference type="NCBI Taxonomy" id="2831022"/>
    <lineage>
        <taxon>Bacteria</taxon>
        <taxon>Pseudomonadati</taxon>
        <taxon>Bacteroidota</taxon>
        <taxon>Chitinophagia</taxon>
        <taxon>Chitinophagales</taxon>
        <taxon>Chitinophagaceae</taxon>
        <taxon>Chitinophaga</taxon>
    </lineage>
</organism>
<dbReference type="Proteomes" id="UP000676386">
    <property type="component" value="Unassembled WGS sequence"/>
</dbReference>
<proteinExistence type="predicted"/>
<dbReference type="SUPFAM" id="SSF55729">
    <property type="entry name" value="Acyl-CoA N-acyltransferases (Nat)"/>
    <property type="match status" value="1"/>
</dbReference>
<dbReference type="CDD" id="cd04301">
    <property type="entry name" value="NAT_SF"/>
    <property type="match status" value="1"/>
</dbReference>
<dbReference type="InterPro" id="IPR016181">
    <property type="entry name" value="Acyl_CoA_acyltransferase"/>
</dbReference>
<dbReference type="Gene3D" id="3.40.630.30">
    <property type="match status" value="1"/>
</dbReference>
<keyword evidence="1" id="KW-0808">Transferase</keyword>
<evidence type="ECO:0000259" key="2">
    <source>
        <dbReference type="PROSITE" id="PS51186"/>
    </source>
</evidence>
<dbReference type="InterPro" id="IPR050769">
    <property type="entry name" value="NAT_camello-type"/>
</dbReference>
<comment type="caution">
    <text evidence="3">The sequence shown here is derived from an EMBL/GenBank/DDBJ whole genome shotgun (WGS) entry which is preliminary data.</text>
</comment>
<evidence type="ECO:0000313" key="4">
    <source>
        <dbReference type="Proteomes" id="UP000676386"/>
    </source>
</evidence>
<dbReference type="RefSeq" id="WP_211974111.1">
    <property type="nucleotide sequence ID" value="NZ_CBFHAM010000024.1"/>
</dbReference>
<dbReference type="PANTHER" id="PTHR13947:SF37">
    <property type="entry name" value="LD18367P"/>
    <property type="match status" value="1"/>
</dbReference>
<dbReference type="Pfam" id="PF13508">
    <property type="entry name" value="Acetyltransf_7"/>
    <property type="match status" value="1"/>
</dbReference>
<protein>
    <submittedName>
        <fullName evidence="3">GNAT family N-acetyltransferase</fullName>
    </submittedName>
</protein>
<dbReference type="PROSITE" id="PS51186">
    <property type="entry name" value="GNAT"/>
    <property type="match status" value="1"/>
</dbReference>
<evidence type="ECO:0000256" key="1">
    <source>
        <dbReference type="ARBA" id="ARBA00022679"/>
    </source>
</evidence>
<accession>A0ABS5J1D9</accession>
<keyword evidence="4" id="KW-1185">Reference proteome</keyword>
<dbReference type="PANTHER" id="PTHR13947">
    <property type="entry name" value="GNAT FAMILY N-ACETYLTRANSFERASE"/>
    <property type="match status" value="1"/>
</dbReference>
<evidence type="ECO:0000313" key="3">
    <source>
        <dbReference type="EMBL" id="MBS0029015.1"/>
    </source>
</evidence>